<dbReference type="InterPro" id="IPR026533">
    <property type="entry name" value="NTPase/PRRC1"/>
</dbReference>
<evidence type="ECO:0000256" key="7">
    <source>
        <dbReference type="ARBA" id="ARBA00023080"/>
    </source>
</evidence>
<comment type="cofactor">
    <cofactor evidence="2">
        <name>Mg(2+)</name>
        <dbReference type="ChEBI" id="CHEBI:18420"/>
    </cofactor>
</comment>
<reference evidence="13 14" key="1">
    <citation type="submission" date="2018-05" db="EMBL/GenBank/DDBJ databases">
        <title>Genomic Encyclopedia of Type Strains, Phase IV (KMG-IV): sequencing the most valuable type-strain genomes for metagenomic binning, comparative biology and taxonomic classification.</title>
        <authorList>
            <person name="Goeker M."/>
        </authorList>
    </citation>
    <scope>NUCLEOTIDE SEQUENCE [LARGE SCALE GENOMIC DNA]</scope>
    <source>
        <strain evidence="13 14">DSM 22440</strain>
    </source>
</reference>
<proteinExistence type="predicted"/>
<dbReference type="RefSeq" id="WP_110251997.1">
    <property type="nucleotide sequence ID" value="NZ_QJJR01000014.1"/>
</dbReference>
<evidence type="ECO:0000256" key="10">
    <source>
        <dbReference type="ARBA" id="ARBA00048174"/>
    </source>
</evidence>
<keyword evidence="5" id="KW-0378">Hydrolase</keyword>
<evidence type="ECO:0000256" key="5">
    <source>
        <dbReference type="ARBA" id="ARBA00022801"/>
    </source>
</evidence>
<evidence type="ECO:0000256" key="4">
    <source>
        <dbReference type="ARBA" id="ARBA00022741"/>
    </source>
</evidence>
<evidence type="ECO:0000256" key="6">
    <source>
        <dbReference type="ARBA" id="ARBA00022842"/>
    </source>
</evidence>
<evidence type="ECO:0000256" key="11">
    <source>
        <dbReference type="ARBA" id="ARBA00048781"/>
    </source>
</evidence>
<dbReference type="Gene3D" id="3.90.950.10">
    <property type="match status" value="1"/>
</dbReference>
<dbReference type="GO" id="GO:0009117">
    <property type="term" value="P:nucleotide metabolic process"/>
    <property type="evidence" value="ECO:0007669"/>
    <property type="project" value="UniProtKB-KW"/>
</dbReference>
<protein>
    <recommendedName>
        <fullName evidence="9">inosine/xanthosine triphosphatase</fullName>
        <ecNumber evidence="9">3.6.1.73</ecNumber>
    </recommendedName>
</protein>
<sequence>MIAIGSLNQTKVNAVAAVFKQNEVITIDAPSAVSNQPFSDEETQLGAINRAKFAKSQTKALIGVGLEGGVMFIGQRLYLTNWGALIDETDTIYLASGARFPLPEVIKQGLLEGKELAIVMDHYTGTKGIRHREGAVGVFTNELLTRQMMFEHVLLQLQGQKAYHDQLNK</sequence>
<organism evidence="13 14">
    <name type="scientific">Streptohalobacillus salinus</name>
    <dbReference type="NCBI Taxonomy" id="621096"/>
    <lineage>
        <taxon>Bacteria</taxon>
        <taxon>Bacillati</taxon>
        <taxon>Bacillota</taxon>
        <taxon>Bacilli</taxon>
        <taxon>Bacillales</taxon>
        <taxon>Bacillaceae</taxon>
        <taxon>Streptohalobacillus</taxon>
    </lineage>
</organism>
<evidence type="ECO:0000259" key="12">
    <source>
        <dbReference type="Pfam" id="PF01931"/>
    </source>
</evidence>
<evidence type="ECO:0000256" key="8">
    <source>
        <dbReference type="ARBA" id="ARBA00023211"/>
    </source>
</evidence>
<dbReference type="EC" id="3.6.1.73" evidence="9"/>
<evidence type="ECO:0000256" key="1">
    <source>
        <dbReference type="ARBA" id="ARBA00001936"/>
    </source>
</evidence>
<evidence type="ECO:0000256" key="9">
    <source>
        <dbReference type="ARBA" id="ARBA00038901"/>
    </source>
</evidence>
<dbReference type="GO" id="GO:0046872">
    <property type="term" value="F:metal ion binding"/>
    <property type="evidence" value="ECO:0007669"/>
    <property type="project" value="UniProtKB-KW"/>
</dbReference>
<keyword evidence="4" id="KW-0547">Nucleotide-binding</keyword>
<feature type="domain" description="Non-canonical purine NTP phosphatase/PRRC1" evidence="12">
    <location>
        <begin position="5"/>
        <end position="154"/>
    </location>
</feature>
<keyword evidence="14" id="KW-1185">Reference proteome</keyword>
<comment type="caution">
    <text evidence="13">The sequence shown here is derived from an EMBL/GenBank/DDBJ whole genome shotgun (WGS) entry which is preliminary data.</text>
</comment>
<dbReference type="InterPro" id="IPR050299">
    <property type="entry name" value="YjjX_NTPase"/>
</dbReference>
<dbReference type="GO" id="GO:0103023">
    <property type="term" value="F:ITPase activity"/>
    <property type="evidence" value="ECO:0007669"/>
    <property type="project" value="UniProtKB-EC"/>
</dbReference>
<keyword evidence="3" id="KW-0479">Metal-binding</keyword>
<dbReference type="GO" id="GO:0000166">
    <property type="term" value="F:nucleotide binding"/>
    <property type="evidence" value="ECO:0007669"/>
    <property type="project" value="UniProtKB-KW"/>
</dbReference>
<keyword evidence="7" id="KW-0546">Nucleotide metabolism</keyword>
<accession>A0A2V3W581</accession>
<dbReference type="OrthoDB" id="164951at2"/>
<keyword evidence="8" id="KW-0464">Manganese</keyword>
<dbReference type="Proteomes" id="UP000247922">
    <property type="component" value="Unassembled WGS sequence"/>
</dbReference>
<keyword evidence="6" id="KW-0460">Magnesium</keyword>
<dbReference type="Pfam" id="PF01931">
    <property type="entry name" value="NTPase_I-T"/>
    <property type="match status" value="1"/>
</dbReference>
<gene>
    <name evidence="13" type="ORF">DES38_11444</name>
</gene>
<dbReference type="AlphaFoldDB" id="A0A2V3W581"/>
<dbReference type="EMBL" id="QJJR01000014">
    <property type="protein sequence ID" value="PXW88181.1"/>
    <property type="molecule type" value="Genomic_DNA"/>
</dbReference>
<dbReference type="PANTHER" id="PTHR34699">
    <property type="match status" value="1"/>
</dbReference>
<comment type="catalytic activity">
    <reaction evidence="11">
        <text>XTP + H2O = XDP + phosphate + H(+)</text>
        <dbReference type="Rhea" id="RHEA:28406"/>
        <dbReference type="ChEBI" id="CHEBI:15377"/>
        <dbReference type="ChEBI" id="CHEBI:15378"/>
        <dbReference type="ChEBI" id="CHEBI:43474"/>
        <dbReference type="ChEBI" id="CHEBI:59884"/>
        <dbReference type="ChEBI" id="CHEBI:61314"/>
        <dbReference type="EC" id="3.6.1.73"/>
    </reaction>
</comment>
<evidence type="ECO:0000256" key="3">
    <source>
        <dbReference type="ARBA" id="ARBA00022723"/>
    </source>
</evidence>
<comment type="cofactor">
    <cofactor evidence="1">
        <name>Mn(2+)</name>
        <dbReference type="ChEBI" id="CHEBI:29035"/>
    </cofactor>
</comment>
<dbReference type="SUPFAM" id="SSF52972">
    <property type="entry name" value="ITPase-like"/>
    <property type="match status" value="1"/>
</dbReference>
<dbReference type="NCBIfam" id="NF002850">
    <property type="entry name" value="PRK03114.1"/>
    <property type="match status" value="1"/>
</dbReference>
<evidence type="ECO:0000256" key="2">
    <source>
        <dbReference type="ARBA" id="ARBA00001946"/>
    </source>
</evidence>
<evidence type="ECO:0000313" key="13">
    <source>
        <dbReference type="EMBL" id="PXW88181.1"/>
    </source>
</evidence>
<comment type="catalytic activity">
    <reaction evidence="10">
        <text>ITP + H2O = IDP + phosphate + H(+)</text>
        <dbReference type="Rhea" id="RHEA:28330"/>
        <dbReference type="ChEBI" id="CHEBI:15377"/>
        <dbReference type="ChEBI" id="CHEBI:15378"/>
        <dbReference type="ChEBI" id="CHEBI:43474"/>
        <dbReference type="ChEBI" id="CHEBI:58280"/>
        <dbReference type="ChEBI" id="CHEBI:61402"/>
        <dbReference type="EC" id="3.6.1.73"/>
    </reaction>
</comment>
<name>A0A2V3W581_9BACI</name>
<evidence type="ECO:0000313" key="14">
    <source>
        <dbReference type="Proteomes" id="UP000247922"/>
    </source>
</evidence>
<dbReference type="PANTHER" id="PTHR34699:SF2">
    <property type="entry name" value="NON-CANONICAL PURINE NTP PHOSPHATASE_PRRC1 DOMAIN-CONTAINING PROTEIN"/>
    <property type="match status" value="1"/>
</dbReference>
<dbReference type="InterPro" id="IPR029001">
    <property type="entry name" value="ITPase-like_fam"/>
</dbReference>